<keyword evidence="2" id="KW-0430">Lectin</keyword>
<name>A0A6J8BRR6_MYTCO</name>
<keyword evidence="1" id="KW-0479">Metal-binding</keyword>
<dbReference type="SUPFAM" id="SSF56496">
    <property type="entry name" value="Fibrinogen C-terminal domain-like"/>
    <property type="match status" value="1"/>
</dbReference>
<sequence length="254" mass="29265">MPLISNNLQAPLVAELDITSMNQQLKAYIDDDIKSTFSEDVQDMVKNEQEQMKTSMLEDYSFKLNGTKEEYDKQISNIVQNLEVKQENLQHEVFKVYKNLSQSESNFNTEITDLLSGFDQRQESLKLAMLSKLQKSQDTNNNKINDLASDLKSQFANLSQKLEGKITSYLQTQRKELEEWRTNLTESLNESYEEEKNRDCTDIKKERYQTMESGVYKIYPDGGKSVQAYCDMCTDDGGWTVGLFVSNSNEVNSL</sequence>
<dbReference type="GO" id="GO:0005615">
    <property type="term" value="C:extracellular space"/>
    <property type="evidence" value="ECO:0007669"/>
    <property type="project" value="TreeGrafter"/>
</dbReference>
<protein>
    <submittedName>
        <fullName evidence="6">ANGPT2</fullName>
    </submittedName>
</protein>
<dbReference type="GO" id="GO:0046872">
    <property type="term" value="F:metal ion binding"/>
    <property type="evidence" value="ECO:0007669"/>
    <property type="project" value="UniProtKB-KW"/>
</dbReference>
<feature type="domain" description="Fibrinogen C-terminal" evidence="5">
    <location>
        <begin position="191"/>
        <end position="254"/>
    </location>
</feature>
<dbReference type="InterPro" id="IPR014716">
    <property type="entry name" value="Fibrinogen_a/b/g_C_1"/>
</dbReference>
<dbReference type="InterPro" id="IPR036056">
    <property type="entry name" value="Fibrinogen-like_C"/>
</dbReference>
<reference evidence="6 7" key="1">
    <citation type="submission" date="2020-06" db="EMBL/GenBank/DDBJ databases">
        <authorList>
            <person name="Li R."/>
            <person name="Bekaert M."/>
        </authorList>
    </citation>
    <scope>NUCLEOTIDE SEQUENCE [LARGE SCALE GENOMIC DNA]</scope>
    <source>
        <strain evidence="7">wild</strain>
    </source>
</reference>
<gene>
    <name evidence="6" type="ORF">MCOR_20955</name>
</gene>
<proteinExistence type="predicted"/>
<evidence type="ECO:0000313" key="6">
    <source>
        <dbReference type="EMBL" id="CAC5385409.1"/>
    </source>
</evidence>
<dbReference type="PANTHER" id="PTHR16146:SF46">
    <property type="entry name" value="INTELECTIN-1A-RELATED"/>
    <property type="match status" value="1"/>
</dbReference>
<dbReference type="InterPro" id="IPR002181">
    <property type="entry name" value="Fibrinogen_a/b/g_C_dom"/>
</dbReference>
<evidence type="ECO:0000313" key="7">
    <source>
        <dbReference type="Proteomes" id="UP000507470"/>
    </source>
</evidence>
<dbReference type="PROSITE" id="PS51406">
    <property type="entry name" value="FIBRINOGEN_C_2"/>
    <property type="match status" value="1"/>
</dbReference>
<dbReference type="Pfam" id="PF00147">
    <property type="entry name" value="Fibrinogen_C"/>
    <property type="match status" value="1"/>
</dbReference>
<evidence type="ECO:0000259" key="5">
    <source>
        <dbReference type="PROSITE" id="PS51406"/>
    </source>
</evidence>
<evidence type="ECO:0000256" key="3">
    <source>
        <dbReference type="ARBA" id="ARBA00022837"/>
    </source>
</evidence>
<keyword evidence="7" id="KW-1185">Reference proteome</keyword>
<organism evidence="6 7">
    <name type="scientific">Mytilus coruscus</name>
    <name type="common">Sea mussel</name>
    <dbReference type="NCBI Taxonomy" id="42192"/>
    <lineage>
        <taxon>Eukaryota</taxon>
        <taxon>Metazoa</taxon>
        <taxon>Spiralia</taxon>
        <taxon>Lophotrochozoa</taxon>
        <taxon>Mollusca</taxon>
        <taxon>Bivalvia</taxon>
        <taxon>Autobranchia</taxon>
        <taxon>Pteriomorphia</taxon>
        <taxon>Mytilida</taxon>
        <taxon>Mytiloidea</taxon>
        <taxon>Mytilidae</taxon>
        <taxon>Mytilinae</taxon>
        <taxon>Mytilus</taxon>
    </lineage>
</organism>
<evidence type="ECO:0000256" key="2">
    <source>
        <dbReference type="ARBA" id="ARBA00022734"/>
    </source>
</evidence>
<evidence type="ECO:0000256" key="1">
    <source>
        <dbReference type="ARBA" id="ARBA00022723"/>
    </source>
</evidence>
<dbReference type="Gene3D" id="3.90.215.10">
    <property type="entry name" value="Gamma Fibrinogen, chain A, domain 1"/>
    <property type="match status" value="1"/>
</dbReference>
<dbReference type="EMBL" id="CACVKT020003706">
    <property type="protein sequence ID" value="CAC5385409.1"/>
    <property type="molecule type" value="Genomic_DNA"/>
</dbReference>
<dbReference type="PANTHER" id="PTHR16146">
    <property type="entry name" value="INTELECTIN"/>
    <property type="match status" value="1"/>
</dbReference>
<keyword evidence="4" id="KW-1015">Disulfide bond</keyword>
<dbReference type="AlphaFoldDB" id="A0A6J8BRR6"/>
<dbReference type="OrthoDB" id="6112376at2759"/>
<keyword evidence="3" id="KW-0106">Calcium</keyword>
<dbReference type="NCBIfam" id="NF040941">
    <property type="entry name" value="GGGWT_bact"/>
    <property type="match status" value="1"/>
</dbReference>
<evidence type="ECO:0000256" key="4">
    <source>
        <dbReference type="ARBA" id="ARBA00023157"/>
    </source>
</evidence>
<dbReference type="Proteomes" id="UP000507470">
    <property type="component" value="Unassembled WGS sequence"/>
</dbReference>
<accession>A0A6J8BRR6</accession>
<dbReference type="GO" id="GO:0070492">
    <property type="term" value="F:oligosaccharide binding"/>
    <property type="evidence" value="ECO:0007669"/>
    <property type="project" value="TreeGrafter"/>
</dbReference>